<dbReference type="PANTHER" id="PTHR32114">
    <property type="entry name" value="ABC TRANSPORTER ABCH.3"/>
    <property type="match status" value="1"/>
</dbReference>
<dbReference type="InterPro" id="IPR038729">
    <property type="entry name" value="Rad50/SbcC_AAA"/>
</dbReference>
<accession>A0A1S2CZP3</accession>
<keyword evidence="1" id="KW-0175">Coiled coil</keyword>
<organism evidence="3 4">
    <name type="scientific">Aeromonas sobria</name>
    <dbReference type="NCBI Taxonomy" id="646"/>
    <lineage>
        <taxon>Bacteria</taxon>
        <taxon>Pseudomonadati</taxon>
        <taxon>Pseudomonadota</taxon>
        <taxon>Gammaproteobacteria</taxon>
        <taxon>Aeromonadales</taxon>
        <taxon>Aeromonadaceae</taxon>
        <taxon>Aeromonas</taxon>
    </lineage>
</organism>
<dbReference type="EMBL" id="MKFU01000010">
    <property type="protein sequence ID" value="OHY93599.1"/>
    <property type="molecule type" value="Genomic_DNA"/>
</dbReference>
<evidence type="ECO:0000313" key="3">
    <source>
        <dbReference type="EMBL" id="OHY93599.1"/>
    </source>
</evidence>
<dbReference type="GeneID" id="58921779"/>
<evidence type="ECO:0000259" key="2">
    <source>
        <dbReference type="Pfam" id="PF13476"/>
    </source>
</evidence>
<dbReference type="Gene3D" id="3.40.50.300">
    <property type="entry name" value="P-loop containing nucleotide triphosphate hydrolases"/>
    <property type="match status" value="2"/>
</dbReference>
<gene>
    <name evidence="3" type="ORF">BJD16_12470</name>
</gene>
<reference evidence="3 4" key="1">
    <citation type="submission" date="2016-09" db="EMBL/GenBank/DDBJ databases">
        <title>Draft Genome Sequence of Aeromonas sobria Strain 08005, Isolated from Sick Rana catesbeiana.</title>
        <authorList>
            <person name="Yang Q."/>
        </authorList>
    </citation>
    <scope>NUCLEOTIDE SEQUENCE [LARGE SCALE GENOMIC DNA]</scope>
    <source>
        <strain evidence="3 4">08005</strain>
    </source>
</reference>
<sequence length="669" mass="75886">MIIKSLTLHDFRVFRGCHRIDLTPRPRLLVDGSKLTDRPIVLFGGLNGAGKTSILTAIRLALYGRLAFDGLYSQQDYIDHLAALVHNGVSNTQRPNEASIELCFTYNKAGIESEFTVIRSWKRGKKDRLMLIQDGEAKDELNYEQCQGFLNELIPHGIADLFFFDGEKIAELAEDESGKVLKTAVRRLLGLDLVSKLRSDLGIYLKRVDAKSLGSQQQKRLATLEAECAQHGATAERLRFEADVHKTRIELLTIDIKKIEAQLAAEGGAFALTKAQEEQRVESLLKEKEQLEKQIRHEMEAYLPLSLAPNTLTQLLAQLETEASVKQTHHFTTELTRFLETLQGEVAFQSVQAGKIAAEAIESQLSRYLANKPQGTVRLDISEREFGVIEQLINQESQYAKARFCVARDRLQEVEQALEQAATNIARAPEDEQLFDIFKALRALDSKRQQEIHRYQQLLTEAKQALNKQLSAARDIQKLHDKERSQFNDNSAVHHAHETIKLLDEYTDVLTMARVKRLEAAFSIAYHKLARKEDLQIQARINPATFDVELIDEQGVSINRKLLSAGEKQIYAIAILEALAKTSGRQLPVIIDTPLGRLDSHHRDNLIEHYFPQASHQVVLLSTDTEVDQRYFAEQLSGDISHAYQIEFDSLMKCSYLKDGYFWKQKEAC</sequence>
<dbReference type="Pfam" id="PF13476">
    <property type="entry name" value="AAA_23"/>
    <property type="match status" value="1"/>
</dbReference>
<evidence type="ECO:0000313" key="4">
    <source>
        <dbReference type="Proteomes" id="UP000179934"/>
    </source>
</evidence>
<dbReference type="PANTHER" id="PTHR32114:SF2">
    <property type="entry name" value="ABC TRANSPORTER ABCH.3"/>
    <property type="match status" value="1"/>
</dbReference>
<dbReference type="GO" id="GO:0006302">
    <property type="term" value="P:double-strand break repair"/>
    <property type="evidence" value="ECO:0007669"/>
    <property type="project" value="InterPro"/>
</dbReference>
<dbReference type="RefSeq" id="WP_042019896.1">
    <property type="nucleotide sequence ID" value="NZ_CDBW01000016.1"/>
</dbReference>
<evidence type="ECO:0000256" key="1">
    <source>
        <dbReference type="SAM" id="Coils"/>
    </source>
</evidence>
<comment type="caution">
    <text evidence="3">The sequence shown here is derived from an EMBL/GenBank/DDBJ whole genome shotgun (WGS) entry which is preliminary data.</text>
</comment>
<dbReference type="NCBIfam" id="TIGR03185">
    <property type="entry name" value="DNA_S_dndD"/>
    <property type="match status" value="1"/>
</dbReference>
<dbReference type="SUPFAM" id="SSF52540">
    <property type="entry name" value="P-loop containing nucleoside triphosphate hydrolases"/>
    <property type="match status" value="1"/>
</dbReference>
<dbReference type="InterPro" id="IPR017599">
    <property type="entry name" value="DNA_S_DndD"/>
</dbReference>
<protein>
    <submittedName>
        <fullName evidence="3">DNA sulfur modification protein DndD</fullName>
    </submittedName>
</protein>
<dbReference type="OrthoDB" id="9795626at2"/>
<proteinExistence type="predicted"/>
<dbReference type="Proteomes" id="UP000179934">
    <property type="component" value="Unassembled WGS sequence"/>
</dbReference>
<feature type="coiled-coil region" evidence="1">
    <location>
        <begin position="274"/>
        <end position="301"/>
    </location>
</feature>
<dbReference type="InterPro" id="IPR027417">
    <property type="entry name" value="P-loop_NTPase"/>
</dbReference>
<dbReference type="AlphaFoldDB" id="A0A1S2CZP3"/>
<dbReference type="GO" id="GO:0016887">
    <property type="term" value="F:ATP hydrolysis activity"/>
    <property type="evidence" value="ECO:0007669"/>
    <property type="project" value="InterPro"/>
</dbReference>
<name>A0A1S2CZP3_AERSO</name>
<dbReference type="STRING" id="646.BJD16_12470"/>
<feature type="domain" description="Rad50/SbcC-type AAA" evidence="2">
    <location>
        <begin position="5"/>
        <end position="295"/>
    </location>
</feature>